<dbReference type="InParanoid" id="D7FKI0"/>
<protein>
    <recommendedName>
        <fullName evidence="3">GH29D-like beta-sandwich domain-containing protein</fullName>
    </recommendedName>
</protein>
<evidence type="ECO:0000256" key="1">
    <source>
        <dbReference type="SAM" id="MobiDB-lite"/>
    </source>
</evidence>
<keyword evidence="5" id="KW-1185">Reference proteome</keyword>
<organism evidence="4 5">
    <name type="scientific">Ectocarpus siliculosus</name>
    <name type="common">Brown alga</name>
    <name type="synonym">Conferva siliculosa</name>
    <dbReference type="NCBI Taxonomy" id="2880"/>
    <lineage>
        <taxon>Eukaryota</taxon>
        <taxon>Sar</taxon>
        <taxon>Stramenopiles</taxon>
        <taxon>Ochrophyta</taxon>
        <taxon>PX clade</taxon>
        <taxon>Phaeophyceae</taxon>
        <taxon>Ectocarpales</taxon>
        <taxon>Ectocarpaceae</taxon>
        <taxon>Ectocarpus</taxon>
    </lineage>
</organism>
<dbReference type="AlphaFoldDB" id="D7FKI0"/>
<evidence type="ECO:0000313" key="5">
    <source>
        <dbReference type="Proteomes" id="UP000002630"/>
    </source>
</evidence>
<reference evidence="4 5" key="1">
    <citation type="journal article" date="2010" name="Nature">
        <title>The Ectocarpus genome and the independent evolution of multicellularity in brown algae.</title>
        <authorList>
            <person name="Cock J.M."/>
            <person name="Sterck L."/>
            <person name="Rouze P."/>
            <person name="Scornet D."/>
            <person name="Allen A.E."/>
            <person name="Amoutzias G."/>
            <person name="Anthouard V."/>
            <person name="Artiguenave F."/>
            <person name="Aury J.M."/>
            <person name="Badger J.H."/>
            <person name="Beszteri B."/>
            <person name="Billiau K."/>
            <person name="Bonnet E."/>
            <person name="Bothwell J.H."/>
            <person name="Bowler C."/>
            <person name="Boyen C."/>
            <person name="Brownlee C."/>
            <person name="Carrano C.J."/>
            <person name="Charrier B."/>
            <person name="Cho G.Y."/>
            <person name="Coelho S.M."/>
            <person name="Collen J."/>
            <person name="Corre E."/>
            <person name="Da Silva C."/>
            <person name="Delage L."/>
            <person name="Delaroque N."/>
            <person name="Dittami S.M."/>
            <person name="Doulbeau S."/>
            <person name="Elias M."/>
            <person name="Farnham G."/>
            <person name="Gachon C.M."/>
            <person name="Gschloessl B."/>
            <person name="Heesch S."/>
            <person name="Jabbari K."/>
            <person name="Jubin C."/>
            <person name="Kawai H."/>
            <person name="Kimura K."/>
            <person name="Kloareg B."/>
            <person name="Kupper F.C."/>
            <person name="Lang D."/>
            <person name="Le Bail A."/>
            <person name="Leblanc C."/>
            <person name="Lerouge P."/>
            <person name="Lohr M."/>
            <person name="Lopez P.J."/>
            <person name="Martens C."/>
            <person name="Maumus F."/>
            <person name="Michel G."/>
            <person name="Miranda-Saavedra D."/>
            <person name="Morales J."/>
            <person name="Moreau H."/>
            <person name="Motomura T."/>
            <person name="Nagasato C."/>
            <person name="Napoli C.A."/>
            <person name="Nelson D.R."/>
            <person name="Nyvall-Collen P."/>
            <person name="Peters A.F."/>
            <person name="Pommier C."/>
            <person name="Potin P."/>
            <person name="Poulain J."/>
            <person name="Quesneville H."/>
            <person name="Read B."/>
            <person name="Rensing S.A."/>
            <person name="Ritter A."/>
            <person name="Rousvoal S."/>
            <person name="Samanta M."/>
            <person name="Samson G."/>
            <person name="Schroeder D.C."/>
            <person name="Segurens B."/>
            <person name="Strittmatter M."/>
            <person name="Tonon T."/>
            <person name="Tregear J.W."/>
            <person name="Valentin K."/>
            <person name="von Dassow P."/>
            <person name="Yamagishi T."/>
            <person name="Van de Peer Y."/>
            <person name="Wincker P."/>
        </authorList>
    </citation>
    <scope>NUCLEOTIDE SEQUENCE [LARGE SCALE GENOMIC DNA]</scope>
    <source>
        <strain evidence="5">Ec32 / CCAP1310/4</strain>
    </source>
</reference>
<feature type="region of interest" description="Disordered" evidence="1">
    <location>
        <begin position="108"/>
        <end position="135"/>
    </location>
</feature>
<feature type="region of interest" description="Disordered" evidence="1">
    <location>
        <begin position="48"/>
        <end position="85"/>
    </location>
</feature>
<evidence type="ECO:0000259" key="3">
    <source>
        <dbReference type="Pfam" id="PF13290"/>
    </source>
</evidence>
<accession>D7FKI0</accession>
<feature type="chain" id="PRO_5003095508" description="GH29D-like beta-sandwich domain-containing protein" evidence="2">
    <location>
        <begin position="23"/>
        <end position="599"/>
    </location>
</feature>
<feature type="compositionally biased region" description="Polar residues" evidence="1">
    <location>
        <begin position="122"/>
        <end position="135"/>
    </location>
</feature>
<dbReference type="Pfam" id="PF13290">
    <property type="entry name" value="CHB_HEX_C_1"/>
    <property type="match status" value="1"/>
</dbReference>
<dbReference type="EMBL" id="FN649751">
    <property type="protein sequence ID" value="CBJ29382.1"/>
    <property type="molecule type" value="Genomic_DNA"/>
</dbReference>
<feature type="signal peptide" evidence="2">
    <location>
        <begin position="1"/>
        <end position="22"/>
    </location>
</feature>
<feature type="domain" description="GH29D-like beta-sandwich" evidence="3">
    <location>
        <begin position="159"/>
        <end position="215"/>
    </location>
</feature>
<gene>
    <name evidence="4" type="ORF">Esi_0144_0044</name>
</gene>
<dbReference type="OrthoDB" id="206814at2759"/>
<evidence type="ECO:0000313" key="4">
    <source>
        <dbReference type="EMBL" id="CBJ29382.1"/>
    </source>
</evidence>
<dbReference type="EMBL" id="FN648026">
    <property type="protein sequence ID" value="CBJ29382.1"/>
    <property type="molecule type" value="Genomic_DNA"/>
</dbReference>
<keyword evidence="2" id="KW-0732">Signal</keyword>
<dbReference type="eggNOG" id="ENOG502QQ9N">
    <property type="taxonomic scope" value="Eukaryota"/>
</dbReference>
<dbReference type="Proteomes" id="UP000002630">
    <property type="component" value="Linkage Group LG26"/>
</dbReference>
<sequence length="599" mass="63771">MLTRRFCIGGLVCLAAALSSVADEPGRELQAGNLCREESASCLALDDLSGIPSPDNDELPRTGSTGRWAERRSNKRKRQVGFSHEDVAGDESLQPFLQAFKDSLSGTRKDVASQVEQEDSVPATNPTVSSVEGDEVTTTVISRRALAGTEQAEDPTFFPDGGTYHEPIAVSLVSDDSAVVYYTTDGTVPDGTSTFVTSSELIVLEESVTIRAIAAFQGEDFDARSSAEVEASFVVYVAGKCGHAYFVPHFTSSGYSGNVVEVELQTDRLGSVRLHGVVTDFADFYSDGGVGPYTGQVISSDLTAEGDSGLAGYWGGFSGDVDGEMFGFLSPLFDGEDFHGKAVQIRLDGFGGTNTTRFCGSSEGVLESNATCTYNVVDLEDVDPDLRGFSGGFLHASKAYFVPSYNGRGAGAKFVRVDASNFSSNSVEVLDLHTVDPEVGGFFGGFAWEGYGYLVPCRSFQGPVGGVNTNLSADGFAWSSSFLGSDSTGRGSGQKAGRLQPAYSGKLVRVDLSDFSSSGVQVLDLTEVDPDLRGFTGGFAAGHWGFLVPFKNKEADGEFSGKMVRFDLRTFDHASVTVRDPLAVRQRKHDGKLPRQVAV</sequence>
<evidence type="ECO:0000256" key="2">
    <source>
        <dbReference type="SAM" id="SignalP"/>
    </source>
</evidence>
<proteinExistence type="predicted"/>
<name>D7FKI0_ECTSI</name>
<dbReference type="InterPro" id="IPR059177">
    <property type="entry name" value="GH29D-like_dom"/>
</dbReference>